<keyword evidence="2" id="KW-0413">Isomerase</keyword>
<dbReference type="Proteomes" id="UP000292298">
    <property type="component" value="Unassembled WGS sequence"/>
</dbReference>
<evidence type="ECO:0000313" key="3">
    <source>
        <dbReference type="Proteomes" id="UP000292298"/>
    </source>
</evidence>
<protein>
    <submittedName>
        <fullName evidence="2">Sugar phosphate isomerase/epimerase</fullName>
    </submittedName>
</protein>
<dbReference type="AlphaFoldDB" id="A0A4Q8D1L0"/>
<accession>A0A4Q8D1L0</accession>
<keyword evidence="3" id="KW-1185">Reference proteome</keyword>
<gene>
    <name evidence="2" type="ORF">EV698_1475</name>
</gene>
<reference evidence="2 3" key="1">
    <citation type="submission" date="2019-02" db="EMBL/GenBank/DDBJ databases">
        <title>Genomic Encyclopedia of Type Strains, Phase IV (KMG-IV): sequencing the most valuable type-strain genomes for metagenomic binning, comparative biology and taxonomic classification.</title>
        <authorList>
            <person name="Goeker M."/>
        </authorList>
    </citation>
    <scope>NUCLEOTIDE SEQUENCE [LARGE SCALE GENOMIC DNA]</scope>
    <source>
        <strain evidence="2 3">DSM 21056</strain>
    </source>
</reference>
<sequence length="282" mass="32071">MKLEIFRALWGTDGNLMKAAQEALDAGFDGIESPAPEDDHGYRQIMDMREKTGLLWNAEICSGGGYVPQRNLSVHEHLMNLRSAFTYLKALEPQRINCIAGLDAWPSDVVVDFYQRALDLADSNALNVLFETHRSRPMFTPWGTQRLLEILPELEITADISHWCVVSERLMDTELDIIHDIAPHVRHIHARVGYDQGPQVPHPAAPEYADALASHECCWTLFWEAQRASSHDTITMTPEFGIDGYLHHLPFTDVPVADLWSVNQWMANRLRAQFGKWQRASD</sequence>
<dbReference type="EMBL" id="SHLI01000001">
    <property type="protein sequence ID" value="RZU99194.1"/>
    <property type="molecule type" value="Genomic_DNA"/>
</dbReference>
<dbReference type="OrthoDB" id="2555274at2"/>
<dbReference type="InterPro" id="IPR013022">
    <property type="entry name" value="Xyl_isomerase-like_TIM-brl"/>
</dbReference>
<dbReference type="InterPro" id="IPR036237">
    <property type="entry name" value="Xyl_isomerase-like_sf"/>
</dbReference>
<comment type="caution">
    <text evidence="2">The sequence shown here is derived from an EMBL/GenBank/DDBJ whole genome shotgun (WGS) entry which is preliminary data.</text>
</comment>
<name>A0A4Q8D1L0_9GAMM</name>
<proteinExistence type="predicted"/>
<evidence type="ECO:0000259" key="1">
    <source>
        <dbReference type="Pfam" id="PF01261"/>
    </source>
</evidence>
<dbReference type="SUPFAM" id="SSF51658">
    <property type="entry name" value="Xylose isomerase-like"/>
    <property type="match status" value="1"/>
</dbReference>
<dbReference type="Gene3D" id="3.20.20.150">
    <property type="entry name" value="Divalent-metal-dependent TIM barrel enzymes"/>
    <property type="match status" value="1"/>
</dbReference>
<organism evidence="2 3">
    <name type="scientific">Spiribacter vilamensis</name>
    <dbReference type="NCBI Taxonomy" id="531306"/>
    <lineage>
        <taxon>Bacteria</taxon>
        <taxon>Pseudomonadati</taxon>
        <taxon>Pseudomonadota</taxon>
        <taxon>Gammaproteobacteria</taxon>
        <taxon>Chromatiales</taxon>
        <taxon>Ectothiorhodospiraceae</taxon>
        <taxon>Spiribacter</taxon>
    </lineage>
</organism>
<dbReference type="Pfam" id="PF01261">
    <property type="entry name" value="AP_endonuc_2"/>
    <property type="match status" value="1"/>
</dbReference>
<dbReference type="RefSeq" id="WP_130503443.1">
    <property type="nucleotide sequence ID" value="NZ_SHLI01000001.1"/>
</dbReference>
<dbReference type="GO" id="GO:0016853">
    <property type="term" value="F:isomerase activity"/>
    <property type="evidence" value="ECO:0007669"/>
    <property type="project" value="UniProtKB-KW"/>
</dbReference>
<feature type="domain" description="Xylose isomerase-like TIM barrel" evidence="1">
    <location>
        <begin position="21"/>
        <end position="190"/>
    </location>
</feature>
<evidence type="ECO:0000313" key="2">
    <source>
        <dbReference type="EMBL" id="RZU99194.1"/>
    </source>
</evidence>